<accession>A0A4P8YKG4</accession>
<dbReference type="EMBL" id="CP040428">
    <property type="protein sequence ID" value="QCT20164.1"/>
    <property type="molecule type" value="Genomic_DNA"/>
</dbReference>
<evidence type="ECO:0000313" key="3">
    <source>
        <dbReference type="Proteomes" id="UP000302163"/>
    </source>
</evidence>
<reference evidence="2 3" key="1">
    <citation type="submission" date="2019-05" db="EMBL/GenBank/DDBJ databases">
        <title>Complete genome sequence of Izhakiella calystegiae KSNA2, an endophyte isolated from beach morning glory (Calystegia soldanella).</title>
        <authorList>
            <person name="Jiang L."/>
            <person name="Jeong J.C."/>
            <person name="Kim C.Y."/>
            <person name="Kim D.H."/>
            <person name="Kim S.W."/>
            <person name="Lee j."/>
        </authorList>
    </citation>
    <scope>NUCLEOTIDE SEQUENCE [LARGE SCALE GENOMIC DNA]</scope>
    <source>
        <strain evidence="2 3">KSNA2</strain>
    </source>
</reference>
<feature type="chain" id="PRO_5020544650" evidence="1">
    <location>
        <begin position="22"/>
        <end position="109"/>
    </location>
</feature>
<feature type="signal peptide" evidence="1">
    <location>
        <begin position="1"/>
        <end position="21"/>
    </location>
</feature>
<dbReference type="InterPro" id="IPR021647">
    <property type="entry name" value="CusF_Ec"/>
</dbReference>
<dbReference type="RefSeq" id="WP_138096040.1">
    <property type="nucleotide sequence ID" value="NZ_CP040428.1"/>
</dbReference>
<dbReference type="Pfam" id="PF11604">
    <property type="entry name" value="CusF_Ec"/>
    <property type="match status" value="1"/>
</dbReference>
<organism evidence="2 3">
    <name type="scientific">Jejubacter calystegiae</name>
    <dbReference type="NCBI Taxonomy" id="2579935"/>
    <lineage>
        <taxon>Bacteria</taxon>
        <taxon>Pseudomonadati</taxon>
        <taxon>Pseudomonadota</taxon>
        <taxon>Gammaproteobacteria</taxon>
        <taxon>Enterobacterales</taxon>
        <taxon>Enterobacteriaceae</taxon>
        <taxon>Jejubacter</taxon>
    </lineage>
</organism>
<evidence type="ECO:0000256" key="1">
    <source>
        <dbReference type="SAM" id="SignalP"/>
    </source>
</evidence>
<dbReference type="AlphaFoldDB" id="A0A4P8YKG4"/>
<dbReference type="KEGG" id="izh:FEM41_11140"/>
<dbReference type="OrthoDB" id="5771277at2"/>
<proteinExistence type="predicted"/>
<dbReference type="Gene3D" id="2.40.50.320">
    <property type="entry name" value="Copper binding periplasmic protein CusF"/>
    <property type="match status" value="1"/>
</dbReference>
<dbReference type="Proteomes" id="UP000302163">
    <property type="component" value="Chromosome"/>
</dbReference>
<gene>
    <name evidence="2" type="ORF">FEM41_11140</name>
</gene>
<dbReference type="InterPro" id="IPR042230">
    <property type="entry name" value="CusF_sf"/>
</dbReference>
<keyword evidence="3" id="KW-1185">Reference proteome</keyword>
<sequence length="109" mass="11912">MRIVYFILTTALLSLSGNVFSAMDHSSMAGMESSSQNAQTWNTTGVIKSWSPTSVSIAHRPVAQLNWPAMIMSFELDGYQGEPFAPGQQVRFTFRQTESGYALVSASAQ</sequence>
<protein>
    <submittedName>
        <fullName evidence="2">Copper-binding protein</fullName>
    </submittedName>
</protein>
<evidence type="ECO:0000313" key="2">
    <source>
        <dbReference type="EMBL" id="QCT20164.1"/>
    </source>
</evidence>
<name>A0A4P8YKG4_9ENTR</name>
<keyword evidence="1" id="KW-0732">Signal</keyword>